<dbReference type="NCBIfam" id="NF007038">
    <property type="entry name" value="PRK09496.2-6"/>
    <property type="match status" value="1"/>
</dbReference>
<accession>A0A9D1SCN2</accession>
<evidence type="ECO:0000256" key="1">
    <source>
        <dbReference type="ARBA" id="ARBA00017378"/>
    </source>
</evidence>
<feature type="domain" description="RCK C-terminal" evidence="8">
    <location>
        <begin position="365"/>
        <end position="446"/>
    </location>
</feature>
<dbReference type="PROSITE" id="PS51201">
    <property type="entry name" value="RCK_N"/>
    <property type="match status" value="2"/>
</dbReference>
<dbReference type="InterPro" id="IPR006037">
    <property type="entry name" value="RCK_C"/>
</dbReference>
<sequence>MKIIIVGAGEVGTHLAKMLSRENQDIILIDSDERKLEPLDASYNLMTIAGSPTSIKIMKEAGIHKCDLFIAVTPHETSNITACMLASNLGAKQTVARIDNYEYLQPENKAFFQKLGINELIYPEMLAAQEIVTALKRTWVRHWFEFCNGKLILIGVKLRESSSIINCKLSELTRTDNYFHIALIKRKDETIIPRGNDVLQTGDIVYFTTTPEYVQDIRQLTGKKEIDVQNVMILGGSRITIQTAKYAPEKIGIKVIESDSEKCYKISEKMSHEVKIINGDGRDIDLLREEGIGDVDAFVALTDSSETNILACLTAKGFGVPKTVAEVENLAYISTAEGLNIGTTINKKLIAASRIYQLLLDTDSSNTKCLSLVTAEVIELVAKKGSKITSAPVKELSLPKDITIGGLIRDGKGVVVMGDTQIQPDDHVLVFCLDAAIQKIGRLFSC</sequence>
<dbReference type="NCBIfam" id="NF007039">
    <property type="entry name" value="PRK09496.3-2"/>
    <property type="match status" value="1"/>
</dbReference>
<reference evidence="9" key="2">
    <citation type="journal article" date="2021" name="PeerJ">
        <title>Extensive microbial diversity within the chicken gut microbiome revealed by metagenomics and culture.</title>
        <authorList>
            <person name="Gilroy R."/>
            <person name="Ravi A."/>
            <person name="Getino M."/>
            <person name="Pursley I."/>
            <person name="Horton D.L."/>
            <person name="Alikhan N.F."/>
            <person name="Baker D."/>
            <person name="Gharbi K."/>
            <person name="Hall N."/>
            <person name="Watson M."/>
            <person name="Adriaenssens E.M."/>
            <person name="Foster-Nyarko E."/>
            <person name="Jarju S."/>
            <person name="Secka A."/>
            <person name="Antonio M."/>
            <person name="Oren A."/>
            <person name="Chaudhuri R.R."/>
            <person name="La Ragione R."/>
            <person name="Hildebrand F."/>
            <person name="Pallen M.J."/>
        </authorList>
    </citation>
    <scope>NUCLEOTIDE SEQUENCE</scope>
    <source>
        <strain evidence="9">CHK158-818</strain>
    </source>
</reference>
<dbReference type="Proteomes" id="UP000824112">
    <property type="component" value="Unassembled WGS sequence"/>
</dbReference>
<feature type="domain" description="RCK C-terminal" evidence="8">
    <location>
        <begin position="141"/>
        <end position="223"/>
    </location>
</feature>
<reference evidence="9" key="1">
    <citation type="submission" date="2020-10" db="EMBL/GenBank/DDBJ databases">
        <authorList>
            <person name="Gilroy R."/>
        </authorList>
    </citation>
    <scope>NUCLEOTIDE SEQUENCE</scope>
    <source>
        <strain evidence="9">CHK158-818</strain>
    </source>
</reference>
<dbReference type="AlphaFoldDB" id="A0A9D1SCN2"/>
<dbReference type="PRINTS" id="PR00335">
    <property type="entry name" value="KUPTAKETRKA"/>
</dbReference>
<evidence type="ECO:0000259" key="7">
    <source>
        <dbReference type="PROSITE" id="PS51201"/>
    </source>
</evidence>
<proteinExistence type="predicted"/>
<dbReference type="InterPro" id="IPR050721">
    <property type="entry name" value="Trk_Ktr_HKT_K-transport"/>
</dbReference>
<dbReference type="Gene3D" id="3.30.70.1450">
    <property type="entry name" value="Regulator of K+ conductance, C-terminal domain"/>
    <property type="match status" value="2"/>
</dbReference>
<dbReference type="PROSITE" id="PS51202">
    <property type="entry name" value="RCK_C"/>
    <property type="match status" value="2"/>
</dbReference>
<keyword evidence="4" id="KW-0630">Potassium</keyword>
<evidence type="ECO:0000256" key="6">
    <source>
        <dbReference type="ARBA" id="ARBA00023065"/>
    </source>
</evidence>
<dbReference type="Pfam" id="PF02080">
    <property type="entry name" value="TrkA_C"/>
    <property type="match status" value="2"/>
</dbReference>
<dbReference type="InterPro" id="IPR006036">
    <property type="entry name" value="K_uptake_TrkA"/>
</dbReference>
<feature type="domain" description="RCK N-terminal" evidence="7">
    <location>
        <begin position="1"/>
        <end position="121"/>
    </location>
</feature>
<organism evidence="9 10">
    <name type="scientific">Candidatus Gallibacteroides avistercoris</name>
    <dbReference type="NCBI Taxonomy" id="2840833"/>
    <lineage>
        <taxon>Bacteria</taxon>
        <taxon>Pseudomonadati</taxon>
        <taxon>Bacteroidota</taxon>
        <taxon>Bacteroidia</taxon>
        <taxon>Bacteroidales</taxon>
        <taxon>Bacteroidaceae</taxon>
        <taxon>Bacteroidaceae incertae sedis</taxon>
        <taxon>Candidatus Gallibacteroides</taxon>
    </lineage>
</organism>
<dbReference type="GO" id="GO:0005886">
    <property type="term" value="C:plasma membrane"/>
    <property type="evidence" value="ECO:0007669"/>
    <property type="project" value="InterPro"/>
</dbReference>
<keyword evidence="5" id="KW-0520">NAD</keyword>
<keyword evidence="6" id="KW-0406">Ion transport</keyword>
<dbReference type="SUPFAM" id="SSF116726">
    <property type="entry name" value="TrkA C-terminal domain-like"/>
    <property type="match status" value="2"/>
</dbReference>
<dbReference type="PANTHER" id="PTHR43833:SF5">
    <property type="entry name" value="TRK SYSTEM POTASSIUM UPTAKE PROTEIN TRKA"/>
    <property type="match status" value="1"/>
</dbReference>
<evidence type="ECO:0000259" key="8">
    <source>
        <dbReference type="PROSITE" id="PS51202"/>
    </source>
</evidence>
<dbReference type="GO" id="GO:0015079">
    <property type="term" value="F:potassium ion transmembrane transporter activity"/>
    <property type="evidence" value="ECO:0007669"/>
    <property type="project" value="InterPro"/>
</dbReference>
<dbReference type="Gene3D" id="3.40.50.720">
    <property type="entry name" value="NAD(P)-binding Rossmann-like Domain"/>
    <property type="match status" value="2"/>
</dbReference>
<evidence type="ECO:0000313" key="9">
    <source>
        <dbReference type="EMBL" id="HIU55281.1"/>
    </source>
</evidence>
<keyword evidence="2" id="KW-0813">Transport</keyword>
<evidence type="ECO:0000256" key="5">
    <source>
        <dbReference type="ARBA" id="ARBA00023027"/>
    </source>
</evidence>
<dbReference type="InterPro" id="IPR003148">
    <property type="entry name" value="RCK_N"/>
</dbReference>
<name>A0A9D1SCN2_9BACT</name>
<protein>
    <recommendedName>
        <fullName evidence="1">Trk system potassium uptake protein TrkA</fullName>
    </recommendedName>
</protein>
<keyword evidence="3" id="KW-0633">Potassium transport</keyword>
<evidence type="ECO:0000256" key="2">
    <source>
        <dbReference type="ARBA" id="ARBA00022448"/>
    </source>
</evidence>
<evidence type="ECO:0000313" key="10">
    <source>
        <dbReference type="Proteomes" id="UP000824112"/>
    </source>
</evidence>
<dbReference type="NCBIfam" id="NF007031">
    <property type="entry name" value="PRK09496.1-2"/>
    <property type="match status" value="1"/>
</dbReference>
<dbReference type="Pfam" id="PF02254">
    <property type="entry name" value="TrkA_N"/>
    <property type="match status" value="2"/>
</dbReference>
<evidence type="ECO:0000256" key="4">
    <source>
        <dbReference type="ARBA" id="ARBA00022958"/>
    </source>
</evidence>
<dbReference type="InterPro" id="IPR036291">
    <property type="entry name" value="NAD(P)-bd_dom_sf"/>
</dbReference>
<dbReference type="PANTHER" id="PTHR43833">
    <property type="entry name" value="POTASSIUM CHANNEL PROTEIN 2-RELATED-RELATED"/>
    <property type="match status" value="1"/>
</dbReference>
<dbReference type="EMBL" id="DVNA01000130">
    <property type="protein sequence ID" value="HIU55281.1"/>
    <property type="molecule type" value="Genomic_DNA"/>
</dbReference>
<feature type="domain" description="RCK N-terminal" evidence="7">
    <location>
        <begin position="228"/>
        <end position="346"/>
    </location>
</feature>
<gene>
    <name evidence="9" type="primary">trkA</name>
    <name evidence="9" type="ORF">IAB03_05690</name>
</gene>
<evidence type="ECO:0000256" key="3">
    <source>
        <dbReference type="ARBA" id="ARBA00022538"/>
    </source>
</evidence>
<dbReference type="InterPro" id="IPR036721">
    <property type="entry name" value="RCK_C_sf"/>
</dbReference>
<dbReference type="SUPFAM" id="SSF51735">
    <property type="entry name" value="NAD(P)-binding Rossmann-fold domains"/>
    <property type="match status" value="2"/>
</dbReference>
<comment type="caution">
    <text evidence="9">The sequence shown here is derived from an EMBL/GenBank/DDBJ whole genome shotgun (WGS) entry which is preliminary data.</text>
</comment>